<organism evidence="1 2">
    <name type="scientific">Jatrophihabitans cynanchi</name>
    <dbReference type="NCBI Taxonomy" id="2944128"/>
    <lineage>
        <taxon>Bacteria</taxon>
        <taxon>Bacillati</taxon>
        <taxon>Actinomycetota</taxon>
        <taxon>Actinomycetes</taxon>
        <taxon>Jatrophihabitantales</taxon>
        <taxon>Jatrophihabitantaceae</taxon>
        <taxon>Jatrophihabitans</taxon>
    </lineage>
</organism>
<dbReference type="Gene3D" id="3.40.50.12580">
    <property type="match status" value="1"/>
</dbReference>
<proteinExistence type="predicted"/>
<dbReference type="InterPro" id="IPR043148">
    <property type="entry name" value="TagF_C"/>
</dbReference>
<name>A0ABY7K1V3_9ACTN</name>
<dbReference type="EMBL" id="CP097463">
    <property type="protein sequence ID" value="WAX57960.1"/>
    <property type="molecule type" value="Genomic_DNA"/>
</dbReference>
<dbReference type="InterPro" id="IPR007554">
    <property type="entry name" value="Glycerophosphate_synth"/>
</dbReference>
<protein>
    <submittedName>
        <fullName evidence="1">CDP-glycerol glycerophosphotransferase family protein</fullName>
    </submittedName>
</protein>
<evidence type="ECO:0000313" key="2">
    <source>
        <dbReference type="Proteomes" id="UP001164693"/>
    </source>
</evidence>
<dbReference type="RefSeq" id="WP_269444508.1">
    <property type="nucleotide sequence ID" value="NZ_CP097463.1"/>
</dbReference>
<dbReference type="SUPFAM" id="SSF53756">
    <property type="entry name" value="UDP-Glycosyltransferase/glycogen phosphorylase"/>
    <property type="match status" value="1"/>
</dbReference>
<sequence>MAPCTVSVIDADSAADAPGDWVVFRWDAPLPAPERLALPAAAAGTADLVVLRPGRRGRHVVDLEREPDALLLDDAVLLFRRRVLRAHDLRPEPDLAPDLAAALLAARYLLAVPRPKVVVGRLRGLAATTVDRSDAGRYSGAPQRLADVLEQARGQRGAAPRWLQNLCLRQLFAYLREDRRLAGVSLSPAAIEAFHGALGRAVQQIDDEAIAACRCADATEEARAALLIGIRRRHAHTQPVRRRDPARGLTRVSYFFADESPEERVTVDGDLVRAEHHKVRAVLVVGKHLLAERIVWIPDTAQLRVDGAGEVVLHRSPAVRPSAVRYRTALSEKRAVVRIVARDLRIRWRARGIAARRRYRAAWLLMDRDVAAQDNAEHLYRYLVAAEPDINAWFVLARDSPDWPRLEREGFRLIDYGSVDYFTALLNCAHLISSQADDYVCLPFRRHMLGRPRWRFTFLQHGVLSHDLSRWLNSKPIDCFVTSTPSEHEAIVGDQSPYVFTDLEVQMVGLARHDRLLRLAQHAERRWLLVMPTWRPGLLGGRTLGNSRALLAGFWDSEYARAWRGFLADESLRSLCEEQDWQLTFVPHPNMQDYLDGAQFPEHVKALRFGHVDVQVLIAGAAALVTDYSSLANEAAYIGRPVVYYQFDRDEFFGDFRRLGSWSYEHDGFGRVTETVHDAVAALESIALRGGAEPEYADRIARGFPLRDGQCCARTVAAIRAIEGS</sequence>
<gene>
    <name evidence="1" type="ORF">M6B22_04135</name>
</gene>
<reference evidence="1" key="1">
    <citation type="submission" date="2022-05" db="EMBL/GenBank/DDBJ databases">
        <title>Jatrophihabitans sp. SB3-54 whole genome sequence.</title>
        <authorList>
            <person name="Suh M.K."/>
            <person name="Eom M.K."/>
            <person name="Kim J.S."/>
            <person name="Kim H.S."/>
            <person name="Do H.E."/>
            <person name="Shin Y.K."/>
            <person name="Lee J.-S."/>
        </authorList>
    </citation>
    <scope>NUCLEOTIDE SEQUENCE</scope>
    <source>
        <strain evidence="1">SB3-54</strain>
    </source>
</reference>
<dbReference type="Proteomes" id="UP001164693">
    <property type="component" value="Chromosome"/>
</dbReference>
<accession>A0ABY7K1V3</accession>
<evidence type="ECO:0000313" key="1">
    <source>
        <dbReference type="EMBL" id="WAX57960.1"/>
    </source>
</evidence>
<dbReference type="Pfam" id="PF04464">
    <property type="entry name" value="Glyphos_transf"/>
    <property type="match status" value="1"/>
</dbReference>
<keyword evidence="2" id="KW-1185">Reference proteome</keyword>